<dbReference type="Proteomes" id="UP000805649">
    <property type="component" value="Unassembled WGS sequence"/>
</dbReference>
<reference evidence="1 2" key="1">
    <citation type="journal article" date="2020" name="Phytopathology">
        <title>Genome Sequence Resources of Colletotrichum truncatum, C. plurivorum, C. musicola, and C. sojae: Four Species Pathogenic to Soybean (Glycine max).</title>
        <authorList>
            <person name="Rogerio F."/>
            <person name="Boufleur T.R."/>
            <person name="Ciampi-Guillardi M."/>
            <person name="Sukno S.A."/>
            <person name="Thon M.R."/>
            <person name="Massola Junior N.S."/>
            <person name="Baroncelli R."/>
        </authorList>
    </citation>
    <scope>NUCLEOTIDE SEQUENCE [LARGE SCALE GENOMIC DNA]</scope>
    <source>
        <strain evidence="1 2">CMES1059</strain>
    </source>
</reference>
<keyword evidence="2" id="KW-1185">Reference proteome</keyword>
<name>A0ACC3YQC2_COLTU</name>
<evidence type="ECO:0000313" key="2">
    <source>
        <dbReference type="Proteomes" id="UP000805649"/>
    </source>
</evidence>
<comment type="caution">
    <text evidence="1">The sequence shown here is derived from an EMBL/GenBank/DDBJ whole genome shotgun (WGS) entry which is preliminary data.</text>
</comment>
<evidence type="ECO:0000313" key="1">
    <source>
        <dbReference type="EMBL" id="KAL0934095.1"/>
    </source>
</evidence>
<protein>
    <submittedName>
        <fullName evidence="1">Uncharacterized protein</fullName>
    </submittedName>
</protein>
<proteinExistence type="predicted"/>
<organism evidence="1 2">
    <name type="scientific">Colletotrichum truncatum</name>
    <name type="common">Anthracnose fungus</name>
    <name type="synonym">Colletotrichum capsici</name>
    <dbReference type="NCBI Taxonomy" id="5467"/>
    <lineage>
        <taxon>Eukaryota</taxon>
        <taxon>Fungi</taxon>
        <taxon>Dikarya</taxon>
        <taxon>Ascomycota</taxon>
        <taxon>Pezizomycotina</taxon>
        <taxon>Sordariomycetes</taxon>
        <taxon>Hypocreomycetidae</taxon>
        <taxon>Glomerellales</taxon>
        <taxon>Glomerellaceae</taxon>
        <taxon>Colletotrichum</taxon>
        <taxon>Colletotrichum truncatum species complex</taxon>
    </lineage>
</organism>
<gene>
    <name evidence="1" type="ORF">CTRU02_210894</name>
</gene>
<dbReference type="EMBL" id="VUJX02000007">
    <property type="protein sequence ID" value="KAL0934095.1"/>
    <property type="molecule type" value="Genomic_DNA"/>
</dbReference>
<accession>A0ACC3YQC2</accession>
<sequence>MILHRSLAFVSAFVLGLHALTPLPHCDADNCYRALFPCPTPSAVASASAFCATITADGTTATNFPSRATAACGTVPGRYISACVCGPTCPIIPSVTPTPTPCASYGGLLTNGDFECGISPWTVNRPDPFAVAGITSDSANTGLKSFEARLFSNRTLQNPTVSARVKSAIILVQQGVPLKLSFSVWFDNMDAGFVGVMLNGEPVRTIDARDGPGWGIWKTSFVEYTPNSDSVQITFEFLFGTVASVARLDSVVFDYLH</sequence>